<comment type="caution">
    <text evidence="2">The sequence shown here is derived from an EMBL/GenBank/DDBJ whole genome shotgun (WGS) entry which is preliminary data.</text>
</comment>
<accession>A0A9P7VJM8</accession>
<name>A0A9P7VJM8_9AGAR</name>
<dbReference type="Proteomes" id="UP000812287">
    <property type="component" value="Unassembled WGS sequence"/>
</dbReference>
<reference evidence="2" key="1">
    <citation type="submission" date="2020-11" db="EMBL/GenBank/DDBJ databases">
        <title>Adaptations for nitrogen fixation in a non-lichenized fungal sporocarp promotes dispersal by wood-feeding termites.</title>
        <authorList>
            <consortium name="DOE Joint Genome Institute"/>
            <person name="Koch R.A."/>
            <person name="Yoon G."/>
            <person name="Arayal U."/>
            <person name="Lail K."/>
            <person name="Amirebrahimi M."/>
            <person name="Labutti K."/>
            <person name="Lipzen A."/>
            <person name="Riley R."/>
            <person name="Barry K."/>
            <person name="Henrissat B."/>
            <person name="Grigoriev I.V."/>
            <person name="Herr J.R."/>
            <person name="Aime M.C."/>
        </authorList>
    </citation>
    <scope>NUCLEOTIDE SEQUENCE</scope>
    <source>
        <strain evidence="2">MCA 3950</strain>
    </source>
</reference>
<dbReference type="AlphaFoldDB" id="A0A9P7VJM8"/>
<evidence type="ECO:0000313" key="2">
    <source>
        <dbReference type="EMBL" id="KAG7442351.1"/>
    </source>
</evidence>
<keyword evidence="1" id="KW-0472">Membrane</keyword>
<keyword evidence="1" id="KW-0812">Transmembrane</keyword>
<dbReference type="GeneID" id="66103214"/>
<organism evidence="2 3">
    <name type="scientific">Guyanagaster necrorhizus</name>
    <dbReference type="NCBI Taxonomy" id="856835"/>
    <lineage>
        <taxon>Eukaryota</taxon>
        <taxon>Fungi</taxon>
        <taxon>Dikarya</taxon>
        <taxon>Basidiomycota</taxon>
        <taxon>Agaricomycotina</taxon>
        <taxon>Agaricomycetes</taxon>
        <taxon>Agaricomycetidae</taxon>
        <taxon>Agaricales</taxon>
        <taxon>Marasmiineae</taxon>
        <taxon>Physalacriaceae</taxon>
        <taxon>Guyanagaster</taxon>
    </lineage>
</organism>
<dbReference type="EMBL" id="MU250552">
    <property type="protein sequence ID" value="KAG7442351.1"/>
    <property type="molecule type" value="Genomic_DNA"/>
</dbReference>
<dbReference type="RefSeq" id="XP_043035851.1">
    <property type="nucleotide sequence ID" value="XM_043180918.1"/>
</dbReference>
<sequence length="87" mass="10500">MSFPLEKRAPTLDWYNFTYEKENDNQWLGWRASVTMMRGGIPFRISDCEMLVFHSSLNWLFRYYCLCIYLGALILRWVKKVRILPPC</sequence>
<evidence type="ECO:0000256" key="1">
    <source>
        <dbReference type="SAM" id="Phobius"/>
    </source>
</evidence>
<keyword evidence="3" id="KW-1185">Reference proteome</keyword>
<feature type="transmembrane region" description="Helical" evidence="1">
    <location>
        <begin position="60"/>
        <end position="78"/>
    </location>
</feature>
<protein>
    <submittedName>
        <fullName evidence="2">Uncharacterized protein</fullName>
    </submittedName>
</protein>
<evidence type="ECO:0000313" key="3">
    <source>
        <dbReference type="Proteomes" id="UP000812287"/>
    </source>
</evidence>
<gene>
    <name evidence="2" type="ORF">BT62DRAFT_445292</name>
</gene>
<keyword evidence="1" id="KW-1133">Transmembrane helix</keyword>
<proteinExistence type="predicted"/>